<accession>M1DVI0</accession>
<protein>
    <recommendedName>
        <fullName evidence="3">Polyprotein protein</fullName>
    </recommendedName>
</protein>
<reference evidence="2" key="1">
    <citation type="journal article" date="2011" name="Nature">
        <title>Genome sequence and analysis of the tuber crop potato.</title>
        <authorList>
            <consortium name="The Potato Genome Sequencing Consortium"/>
        </authorList>
    </citation>
    <scope>NUCLEOTIDE SEQUENCE [LARGE SCALE GENOMIC DNA]</scope>
    <source>
        <strain evidence="2">cv. DM1-3 516 R44</strain>
    </source>
</reference>
<evidence type="ECO:0000313" key="2">
    <source>
        <dbReference type="Proteomes" id="UP000011115"/>
    </source>
</evidence>
<organism evidence="1 2">
    <name type="scientific">Solanum tuberosum</name>
    <name type="common">Potato</name>
    <dbReference type="NCBI Taxonomy" id="4113"/>
    <lineage>
        <taxon>Eukaryota</taxon>
        <taxon>Viridiplantae</taxon>
        <taxon>Streptophyta</taxon>
        <taxon>Embryophyta</taxon>
        <taxon>Tracheophyta</taxon>
        <taxon>Spermatophyta</taxon>
        <taxon>Magnoliopsida</taxon>
        <taxon>eudicotyledons</taxon>
        <taxon>Gunneridae</taxon>
        <taxon>Pentapetalae</taxon>
        <taxon>asterids</taxon>
        <taxon>lamiids</taxon>
        <taxon>Solanales</taxon>
        <taxon>Solanaceae</taxon>
        <taxon>Solanoideae</taxon>
        <taxon>Solaneae</taxon>
        <taxon>Solanum</taxon>
    </lineage>
</organism>
<evidence type="ECO:0008006" key="3">
    <source>
        <dbReference type="Google" id="ProtNLM"/>
    </source>
</evidence>
<sequence>MGQLTLYVDCRAASLEAFIPGMIHIAITNAITPLSTTIVALVARIAVCEHNQRATEEILDMPDLPQKINELEGRAKQIADHESDENINEEIEGDAYEDFIDMEEIMIDVVVQASLAKFSAARSSGAGLSGGHSGYRCPNR</sequence>
<keyword evidence="2" id="KW-1185">Reference proteome</keyword>
<evidence type="ECO:0000313" key="1">
    <source>
        <dbReference type="EnsemblPlants" id="PGSC0003DMT400095063"/>
    </source>
</evidence>
<dbReference type="Gramene" id="PGSC0003DMT400095063">
    <property type="protein sequence ID" value="PGSC0003DMT400095063"/>
    <property type="gene ID" value="PGSC0003DMG400044634"/>
</dbReference>
<dbReference type="HOGENOM" id="CLU_029307_11_2_1"/>
<dbReference type="Proteomes" id="UP000011115">
    <property type="component" value="Unassembled WGS sequence"/>
</dbReference>
<name>M1DVI0_SOLTU</name>
<dbReference type="AlphaFoldDB" id="M1DVI0"/>
<dbReference type="InParanoid" id="M1DVI0"/>
<dbReference type="PaxDb" id="4113-PGSC0003DMT400095063"/>
<reference evidence="1" key="2">
    <citation type="submission" date="2015-06" db="UniProtKB">
        <authorList>
            <consortium name="EnsemblPlants"/>
        </authorList>
    </citation>
    <scope>IDENTIFICATION</scope>
    <source>
        <strain evidence="1">DM1-3 516 R44</strain>
    </source>
</reference>
<proteinExistence type="predicted"/>
<dbReference type="EnsemblPlants" id="PGSC0003DMT400095063">
    <property type="protein sequence ID" value="PGSC0003DMT400095063"/>
    <property type="gene ID" value="PGSC0003DMG400044634"/>
</dbReference>